<dbReference type="AlphaFoldDB" id="A0A5D3FY16"/>
<evidence type="ECO:0000256" key="1">
    <source>
        <dbReference type="SAM" id="MobiDB-lite"/>
    </source>
</evidence>
<name>A0A5D3FY16_9ACTN</name>
<evidence type="ECO:0000313" key="2">
    <source>
        <dbReference type="EMBL" id="TYK53064.1"/>
    </source>
</evidence>
<keyword evidence="3" id="KW-1185">Reference proteome</keyword>
<dbReference type="Proteomes" id="UP000323505">
    <property type="component" value="Unassembled WGS sequence"/>
</dbReference>
<protein>
    <submittedName>
        <fullName evidence="2">Uncharacterized protein</fullName>
    </submittedName>
</protein>
<feature type="compositionally biased region" description="Basic and acidic residues" evidence="1">
    <location>
        <begin position="36"/>
        <end position="45"/>
    </location>
</feature>
<evidence type="ECO:0000313" key="3">
    <source>
        <dbReference type="Proteomes" id="UP000323505"/>
    </source>
</evidence>
<reference evidence="2 3" key="1">
    <citation type="submission" date="2019-08" db="EMBL/GenBank/DDBJ databases">
        <title>Actinomadura sp. nov. CYP1-5 isolated from mountain soil.</title>
        <authorList>
            <person name="Songsumanus A."/>
            <person name="Kuncharoen N."/>
            <person name="Kudo T."/>
            <person name="Yuki M."/>
            <person name="Igarashi Y."/>
            <person name="Tanasupawat S."/>
        </authorList>
    </citation>
    <scope>NUCLEOTIDE SEQUENCE [LARGE SCALE GENOMIC DNA]</scope>
    <source>
        <strain evidence="2 3">CYP1-5</strain>
    </source>
</reference>
<dbReference type="EMBL" id="VSRQ01000001">
    <property type="protein sequence ID" value="TYK53064.1"/>
    <property type="molecule type" value="Genomic_DNA"/>
</dbReference>
<feature type="compositionally biased region" description="Gly residues" evidence="1">
    <location>
        <begin position="1"/>
        <end position="11"/>
    </location>
</feature>
<feature type="region of interest" description="Disordered" evidence="1">
    <location>
        <begin position="1"/>
        <end position="45"/>
    </location>
</feature>
<comment type="caution">
    <text evidence="2">The sequence shown here is derived from an EMBL/GenBank/DDBJ whole genome shotgun (WGS) entry which is preliminary data.</text>
</comment>
<organism evidence="2 3">
    <name type="scientific">Actinomadura decatromicini</name>
    <dbReference type="NCBI Taxonomy" id="2604572"/>
    <lineage>
        <taxon>Bacteria</taxon>
        <taxon>Bacillati</taxon>
        <taxon>Actinomycetota</taxon>
        <taxon>Actinomycetes</taxon>
        <taxon>Streptosporangiales</taxon>
        <taxon>Thermomonosporaceae</taxon>
        <taxon>Actinomadura</taxon>
    </lineage>
</organism>
<accession>A0A5D3FY16</accession>
<gene>
    <name evidence="2" type="ORF">FXF68_04850</name>
</gene>
<sequence length="94" mass="10264">MESLLGGGEVLGGKSSAMGPALDRKADGKSCSQDSSGERRDHQPFNRLHEIVTDYSIDEFAKSRVIPRRQNDVIFRVVLAGHAVRACLSGMYDV</sequence>
<proteinExistence type="predicted"/>